<dbReference type="FunFam" id="3.40.50.300:FF:000340">
    <property type="entry name" value="Bloom syndrome, RecQ helicase"/>
    <property type="match status" value="1"/>
</dbReference>
<dbReference type="GO" id="GO:0006260">
    <property type="term" value="P:DNA replication"/>
    <property type="evidence" value="ECO:0007669"/>
    <property type="project" value="UniProtKB-KW"/>
</dbReference>
<dbReference type="EMBL" id="JADBJN010000001">
    <property type="protein sequence ID" value="KAG5683750.1"/>
    <property type="molecule type" value="Genomic_DNA"/>
</dbReference>
<evidence type="ECO:0000313" key="27">
    <source>
        <dbReference type="EMBL" id="KAG5683750.1"/>
    </source>
</evidence>
<dbReference type="CDD" id="cd18794">
    <property type="entry name" value="SF2_C_RecQ"/>
    <property type="match status" value="1"/>
</dbReference>
<feature type="compositionally biased region" description="Low complexity" evidence="23">
    <location>
        <begin position="93"/>
        <end position="107"/>
    </location>
</feature>
<keyword evidence="12" id="KW-0238">DNA-binding</keyword>
<dbReference type="PANTHER" id="PTHR13710:SF153">
    <property type="entry name" value="RECQ-LIKE DNA HELICASE BLM"/>
    <property type="match status" value="1"/>
</dbReference>
<evidence type="ECO:0000256" key="1">
    <source>
        <dbReference type="ARBA" id="ARBA00001947"/>
    </source>
</evidence>
<evidence type="ECO:0000256" key="16">
    <source>
        <dbReference type="ARBA" id="ARBA00034617"/>
    </source>
</evidence>
<evidence type="ECO:0000256" key="17">
    <source>
        <dbReference type="ARBA" id="ARBA00034808"/>
    </source>
</evidence>
<dbReference type="InterPro" id="IPR032284">
    <property type="entry name" value="RecQ_Zn-bd"/>
</dbReference>
<feature type="compositionally biased region" description="Low complexity" evidence="23">
    <location>
        <begin position="16"/>
        <end position="27"/>
    </location>
</feature>
<evidence type="ECO:0000256" key="11">
    <source>
        <dbReference type="ARBA" id="ARBA00022840"/>
    </source>
</evidence>
<dbReference type="Pfam" id="PF00270">
    <property type="entry name" value="DEAD"/>
    <property type="match status" value="1"/>
</dbReference>
<dbReference type="NCBIfam" id="TIGR00614">
    <property type="entry name" value="recQ_fam"/>
    <property type="match status" value="1"/>
</dbReference>
<feature type="region of interest" description="Disordered" evidence="23">
    <location>
        <begin position="1224"/>
        <end position="1247"/>
    </location>
</feature>
<dbReference type="PROSITE" id="PS51192">
    <property type="entry name" value="HELICASE_ATP_BIND_1"/>
    <property type="match status" value="1"/>
</dbReference>
<evidence type="ECO:0000259" key="24">
    <source>
        <dbReference type="PROSITE" id="PS50967"/>
    </source>
</evidence>
<dbReference type="Gene3D" id="1.10.10.10">
    <property type="entry name" value="Winged helix-like DNA-binding domain superfamily/Winged helix DNA-binding domain"/>
    <property type="match status" value="1"/>
</dbReference>
<dbReference type="InterPro" id="IPR018982">
    <property type="entry name" value="RQC_domain"/>
</dbReference>
<feature type="compositionally biased region" description="Basic residues" evidence="23">
    <location>
        <begin position="1278"/>
        <end position="1306"/>
    </location>
</feature>
<keyword evidence="28" id="KW-1185">Reference proteome</keyword>
<keyword evidence="9" id="KW-0347">Helicase</keyword>
<feature type="compositionally biased region" description="Polar residues" evidence="23">
    <location>
        <begin position="72"/>
        <end position="86"/>
    </location>
</feature>
<keyword evidence="6" id="KW-0547">Nucleotide-binding</keyword>
<dbReference type="Gene3D" id="1.10.150.80">
    <property type="entry name" value="HRDC domain"/>
    <property type="match status" value="1"/>
</dbReference>
<dbReference type="InterPro" id="IPR036388">
    <property type="entry name" value="WH-like_DNA-bd_sf"/>
</dbReference>
<name>A0A9J6CQ68_POLVA</name>
<dbReference type="SMART" id="SM00490">
    <property type="entry name" value="HELICc"/>
    <property type="match status" value="1"/>
</dbReference>
<dbReference type="GO" id="GO:0005634">
    <property type="term" value="C:nucleus"/>
    <property type="evidence" value="ECO:0007669"/>
    <property type="project" value="UniProtKB-SubCell"/>
</dbReference>
<evidence type="ECO:0000256" key="18">
    <source>
        <dbReference type="ARBA" id="ARBA00044542"/>
    </source>
</evidence>
<keyword evidence="10" id="KW-0862">Zinc</keyword>
<feature type="compositionally biased region" description="Polar residues" evidence="23">
    <location>
        <begin position="386"/>
        <end position="409"/>
    </location>
</feature>
<evidence type="ECO:0000256" key="2">
    <source>
        <dbReference type="ARBA" id="ARBA00004123"/>
    </source>
</evidence>
<dbReference type="FunFam" id="3.40.50.300:FF:000537">
    <property type="entry name" value="Bloom syndrome RecQ-like helicase"/>
    <property type="match status" value="1"/>
</dbReference>
<evidence type="ECO:0000256" key="21">
    <source>
        <dbReference type="ARBA" id="ARBA00076065"/>
    </source>
</evidence>
<evidence type="ECO:0000256" key="13">
    <source>
        <dbReference type="ARBA" id="ARBA00023204"/>
    </source>
</evidence>
<dbReference type="GO" id="GO:0043138">
    <property type="term" value="F:3'-5' DNA helicase activity"/>
    <property type="evidence" value="ECO:0007669"/>
    <property type="project" value="UniProtKB-EC"/>
</dbReference>
<dbReference type="GO" id="GO:0003677">
    <property type="term" value="F:DNA binding"/>
    <property type="evidence" value="ECO:0007669"/>
    <property type="project" value="UniProtKB-KW"/>
</dbReference>
<keyword evidence="4" id="KW-0235">DNA replication</keyword>
<dbReference type="GO" id="GO:0000724">
    <property type="term" value="P:double-strand break repair via homologous recombination"/>
    <property type="evidence" value="ECO:0007669"/>
    <property type="project" value="UniProtKB-ARBA"/>
</dbReference>
<evidence type="ECO:0000256" key="15">
    <source>
        <dbReference type="ARBA" id="ARBA00023242"/>
    </source>
</evidence>
<dbReference type="Pfam" id="PF09382">
    <property type="entry name" value="RQC"/>
    <property type="match status" value="1"/>
</dbReference>
<feature type="region of interest" description="Disordered" evidence="23">
    <location>
        <begin position="1"/>
        <end position="36"/>
    </location>
</feature>
<evidence type="ECO:0000259" key="26">
    <source>
        <dbReference type="PROSITE" id="PS51194"/>
    </source>
</evidence>
<comment type="catalytic activity">
    <reaction evidence="19">
        <text>ATP + H2O = ADP + phosphate + H(+)</text>
        <dbReference type="Rhea" id="RHEA:13065"/>
        <dbReference type="ChEBI" id="CHEBI:15377"/>
        <dbReference type="ChEBI" id="CHEBI:15378"/>
        <dbReference type="ChEBI" id="CHEBI:30616"/>
        <dbReference type="ChEBI" id="CHEBI:43474"/>
        <dbReference type="ChEBI" id="CHEBI:456216"/>
    </reaction>
</comment>
<dbReference type="GO" id="GO:0005524">
    <property type="term" value="F:ATP binding"/>
    <property type="evidence" value="ECO:0007669"/>
    <property type="project" value="UniProtKB-KW"/>
</dbReference>
<reference evidence="27" key="1">
    <citation type="submission" date="2021-03" db="EMBL/GenBank/DDBJ databases">
        <title>Chromosome level genome of the anhydrobiotic midge Polypedilum vanderplanki.</title>
        <authorList>
            <person name="Yoshida Y."/>
            <person name="Kikawada T."/>
            <person name="Gusev O."/>
        </authorList>
    </citation>
    <scope>NUCLEOTIDE SEQUENCE</scope>
    <source>
        <strain evidence="27">NIAS01</strain>
        <tissue evidence="27">Whole body or cell culture</tissue>
    </source>
</reference>
<evidence type="ECO:0000256" key="9">
    <source>
        <dbReference type="ARBA" id="ARBA00022806"/>
    </source>
</evidence>
<dbReference type="Pfam" id="PF16124">
    <property type="entry name" value="RecQ_Zn_bind"/>
    <property type="match status" value="1"/>
</dbReference>
<dbReference type="GO" id="GO:0046872">
    <property type="term" value="F:metal ion binding"/>
    <property type="evidence" value="ECO:0007669"/>
    <property type="project" value="UniProtKB-KW"/>
</dbReference>
<keyword evidence="11" id="KW-0067">ATP-binding</keyword>
<comment type="subcellular location">
    <subcellularLocation>
        <location evidence="2">Nucleus</location>
    </subcellularLocation>
</comment>
<dbReference type="Pfam" id="PF00570">
    <property type="entry name" value="HRDC"/>
    <property type="match status" value="1"/>
</dbReference>
<feature type="region of interest" description="Disordered" evidence="23">
    <location>
        <begin position="382"/>
        <end position="409"/>
    </location>
</feature>
<feature type="domain" description="HRDC" evidence="24">
    <location>
        <begin position="1137"/>
        <end position="1217"/>
    </location>
</feature>
<dbReference type="EC" id="5.6.2.4" evidence="17"/>
<dbReference type="Proteomes" id="UP001107558">
    <property type="component" value="Chromosome 1"/>
</dbReference>
<dbReference type="InterPro" id="IPR002464">
    <property type="entry name" value="DNA/RNA_helicase_DEAH_CS"/>
</dbReference>
<feature type="domain" description="Helicase C-terminal" evidence="26">
    <location>
        <begin position="807"/>
        <end position="950"/>
    </location>
</feature>
<dbReference type="InterPro" id="IPR004589">
    <property type="entry name" value="DNA_helicase_ATP-dep_RecQ"/>
</dbReference>
<feature type="compositionally biased region" description="Acidic residues" evidence="23">
    <location>
        <begin position="1233"/>
        <end position="1247"/>
    </location>
</feature>
<dbReference type="Pfam" id="PF00271">
    <property type="entry name" value="Helicase_C"/>
    <property type="match status" value="1"/>
</dbReference>
<evidence type="ECO:0000256" key="14">
    <source>
        <dbReference type="ARBA" id="ARBA00023235"/>
    </source>
</evidence>
<sequence length="1318" mass="149589">MSKNGSEKGKQMRLDNFFSKNNSNNNKPENQSKLSIKKRIKSFNLSDDDSIETPTKILNGFNCSEIKENLDNLSRTMNESTPTPGSASKFKFKTSSNKDPPSSSTSNTIQSLDLNSEPKKSVFGKQSQFFINDDSLEDILPLKKPTQKTENIIKPEPLFRIKGKITESSQKTFLNEDKNSLFKSNQIQLLTKPPIEKILLNEREVNMTFAKSETAASNQPKSTKDQFEFLNSDIDSSPHPVVDLTAKHLSPTKFKTSTISDQLASMIHSKKTDEFDSPLSSFYHKESLSPNLSTPSSSQQDTKVKIKVDNQEIASMIGEYSSKNLEGASVERLKEEKLKFQDVWFNYFNQIPFTVFESIEGFDKTTVIRLKGVIQSLNAKIRKQSAKSSQPSTPHQQKPQQLAKPSTNSINFSFSDDDEQFGLNEIINNIEEEEKKMSGKFDNNFIDLSVSPAMKSSFKPRVNMKDQTTNPTTSRTQLSNVFGHHSEVNAEADNDGFPIFDYSSLEDVVPIDSTPIPSSSNSSLKENKRPVKQTIDSMIPDNPDEIQFKNTSSVGVFYNNVTNDGISGEFDGMNYPFSKELQRVFENIFGLRKFRQNQLQAINAALLGHDCFVLMPTGGGKSLCYQLPALLSRGVTIVISPLKSLILDQVNKLNSLDIRAAALSGEVSQAEAREIFSDINKNNPTIKLLYVTPEKISASTFFQDTLTSMHQKGTLARFVVDEAHCVSTWGHDFRPDYKKLGELKNRFSNVPVMALTATANIRVRADVIHQLKIAKCKWFLSSFNRPNLKYIVTQKTGAKSLTDIINLIKTKFIRASGIIYCLSRKDCDTTAEKLQLSNIRAISYHAGLTDKVREKVQNDWLTDKYRVVCATIAFGMGIDKPDVRYVIHYSMPKSIEGYYQESGRAGRDGALATCILYYNYSDRARLVNMILKDQQSHKTRQVSMENINLVVNFCENMIDCRRITQLNYFGEHFTREQCLANRASACDNCSRISEYKNIDATEIARTIISSVQELCERSRFTLLHMIDVFKGAETKKVVDSGHKNTRYHGHLKQWDRTDIQRIFHKLVIENYLREDITVINDIPIAYLKLGEKVADIMRGNKKIEFAVQERQLFANRKKNENIPAKTSDILTDDPLMEELQDQCYHELMEVAKLIADERNLAIQQVMNMEALRQMSIKIPKTVEEMLEIPHVTKANFNKYGQGFLNVCQSYRIKRTDYEMARQLQREEDRMNESYEDTDNEEDDDNVDWDALGRQATTSSAKVSGYKRKGSFRASNIAKRYKRSFSKKTPTKKKTSATKTKGAKSKTGKSLLPPPRISF</sequence>
<feature type="region of interest" description="Disordered" evidence="23">
    <location>
        <begin position="72"/>
        <end position="112"/>
    </location>
</feature>
<evidence type="ECO:0000256" key="8">
    <source>
        <dbReference type="ARBA" id="ARBA00022801"/>
    </source>
</evidence>
<evidence type="ECO:0000259" key="25">
    <source>
        <dbReference type="PROSITE" id="PS51192"/>
    </source>
</evidence>
<keyword evidence="8" id="KW-0378">Hydrolase</keyword>
<keyword evidence="14" id="KW-0413">Isomerase</keyword>
<dbReference type="SMART" id="SM00956">
    <property type="entry name" value="RQC"/>
    <property type="match status" value="1"/>
</dbReference>
<dbReference type="SMART" id="SM00341">
    <property type="entry name" value="HRDC"/>
    <property type="match status" value="1"/>
</dbReference>
<evidence type="ECO:0000256" key="23">
    <source>
        <dbReference type="SAM" id="MobiDB-lite"/>
    </source>
</evidence>
<feature type="domain" description="Helicase ATP-binding" evidence="25">
    <location>
        <begin position="602"/>
        <end position="777"/>
    </location>
</feature>
<dbReference type="PANTHER" id="PTHR13710">
    <property type="entry name" value="DNA HELICASE RECQ FAMILY MEMBER"/>
    <property type="match status" value="1"/>
</dbReference>
<feature type="compositionally biased region" description="Basic and acidic residues" evidence="23">
    <location>
        <begin position="1"/>
        <end position="13"/>
    </location>
</feature>
<evidence type="ECO:0000256" key="5">
    <source>
        <dbReference type="ARBA" id="ARBA00022723"/>
    </source>
</evidence>
<dbReference type="GO" id="GO:0007131">
    <property type="term" value="P:reciprocal meiotic recombination"/>
    <property type="evidence" value="ECO:0007669"/>
    <property type="project" value="UniProtKB-ARBA"/>
</dbReference>
<dbReference type="PROSITE" id="PS51194">
    <property type="entry name" value="HELICASE_CTER"/>
    <property type="match status" value="1"/>
</dbReference>
<dbReference type="SMART" id="SM00487">
    <property type="entry name" value="DEXDc"/>
    <property type="match status" value="1"/>
</dbReference>
<evidence type="ECO:0000256" key="12">
    <source>
        <dbReference type="ARBA" id="ARBA00023125"/>
    </source>
</evidence>
<evidence type="ECO:0000256" key="7">
    <source>
        <dbReference type="ARBA" id="ARBA00022763"/>
    </source>
</evidence>
<evidence type="ECO:0000256" key="19">
    <source>
        <dbReference type="ARBA" id="ARBA00049360"/>
    </source>
</evidence>
<evidence type="ECO:0000256" key="22">
    <source>
        <dbReference type="ARBA" id="ARBA00076271"/>
    </source>
</evidence>
<comment type="cofactor">
    <cofactor evidence="1">
        <name>Zn(2+)</name>
        <dbReference type="ChEBI" id="CHEBI:29105"/>
    </cofactor>
</comment>
<dbReference type="InterPro" id="IPR010997">
    <property type="entry name" value="HRDC-like_sf"/>
</dbReference>
<dbReference type="OrthoDB" id="10261556at2759"/>
<keyword evidence="5" id="KW-0479">Metal-binding</keyword>
<protein>
    <recommendedName>
        <fullName evidence="20">RecQ-like DNA helicase BLM</fullName>
        <ecNumber evidence="17">5.6.2.4</ecNumber>
    </recommendedName>
    <alternativeName>
        <fullName evidence="21">Bloom syndrome protein homolog</fullName>
    </alternativeName>
    <alternativeName>
        <fullName evidence="18">DNA 3'-5' helicase BLM</fullName>
    </alternativeName>
    <alternativeName>
        <fullName evidence="22">RecQ helicase homolog</fullName>
    </alternativeName>
</protein>
<evidence type="ECO:0000256" key="20">
    <source>
        <dbReference type="ARBA" id="ARBA00073450"/>
    </source>
</evidence>
<keyword evidence="15" id="KW-0539">Nucleus</keyword>
<gene>
    <name evidence="27" type="ORF">PVAND_013015</name>
</gene>
<evidence type="ECO:0000313" key="28">
    <source>
        <dbReference type="Proteomes" id="UP001107558"/>
    </source>
</evidence>
<evidence type="ECO:0000256" key="10">
    <source>
        <dbReference type="ARBA" id="ARBA00022833"/>
    </source>
</evidence>
<keyword evidence="7" id="KW-0227">DNA damage</keyword>
<evidence type="ECO:0000256" key="4">
    <source>
        <dbReference type="ARBA" id="ARBA00022705"/>
    </source>
</evidence>
<dbReference type="InterPro" id="IPR011545">
    <property type="entry name" value="DEAD/DEAH_box_helicase_dom"/>
</dbReference>
<dbReference type="Gene3D" id="3.40.50.300">
    <property type="entry name" value="P-loop containing nucleotide triphosphate hydrolases"/>
    <property type="match status" value="2"/>
</dbReference>
<dbReference type="InterPro" id="IPR001650">
    <property type="entry name" value="Helicase_C-like"/>
</dbReference>
<dbReference type="FunFam" id="1.10.10.10:FF:000495">
    <property type="entry name" value="RecQ family helicase MusN"/>
    <property type="match status" value="1"/>
</dbReference>
<comment type="catalytic activity">
    <reaction evidence="16">
        <text>Couples ATP hydrolysis with the unwinding of duplex DNA by translocating in the 3'-5' direction.</text>
        <dbReference type="EC" id="5.6.2.4"/>
    </reaction>
</comment>
<dbReference type="GO" id="GO:0016787">
    <property type="term" value="F:hydrolase activity"/>
    <property type="evidence" value="ECO:0007669"/>
    <property type="project" value="UniProtKB-KW"/>
</dbReference>
<dbReference type="InterPro" id="IPR027417">
    <property type="entry name" value="P-loop_NTPase"/>
</dbReference>
<dbReference type="InterPro" id="IPR014001">
    <property type="entry name" value="Helicase_ATP-bd"/>
</dbReference>
<dbReference type="GO" id="GO:0009378">
    <property type="term" value="F:four-way junction helicase activity"/>
    <property type="evidence" value="ECO:0007669"/>
    <property type="project" value="TreeGrafter"/>
</dbReference>
<dbReference type="PROSITE" id="PS50967">
    <property type="entry name" value="HRDC"/>
    <property type="match status" value="1"/>
</dbReference>
<evidence type="ECO:0000256" key="3">
    <source>
        <dbReference type="ARBA" id="ARBA00005446"/>
    </source>
</evidence>
<dbReference type="InterPro" id="IPR002121">
    <property type="entry name" value="HRDC_dom"/>
</dbReference>
<evidence type="ECO:0000256" key="6">
    <source>
        <dbReference type="ARBA" id="ARBA00022741"/>
    </source>
</evidence>
<feature type="region of interest" description="Disordered" evidence="23">
    <location>
        <begin position="1259"/>
        <end position="1318"/>
    </location>
</feature>
<dbReference type="SUPFAM" id="SSF52540">
    <property type="entry name" value="P-loop containing nucleoside triphosphate hydrolases"/>
    <property type="match status" value="2"/>
</dbReference>
<organism evidence="27 28">
    <name type="scientific">Polypedilum vanderplanki</name>
    <name type="common">Sleeping chironomid midge</name>
    <dbReference type="NCBI Taxonomy" id="319348"/>
    <lineage>
        <taxon>Eukaryota</taxon>
        <taxon>Metazoa</taxon>
        <taxon>Ecdysozoa</taxon>
        <taxon>Arthropoda</taxon>
        <taxon>Hexapoda</taxon>
        <taxon>Insecta</taxon>
        <taxon>Pterygota</taxon>
        <taxon>Neoptera</taxon>
        <taxon>Endopterygota</taxon>
        <taxon>Diptera</taxon>
        <taxon>Nematocera</taxon>
        <taxon>Chironomoidea</taxon>
        <taxon>Chironomidae</taxon>
        <taxon>Chironominae</taxon>
        <taxon>Polypedilum</taxon>
        <taxon>Polypedilum</taxon>
    </lineage>
</organism>
<dbReference type="GO" id="GO:0005694">
    <property type="term" value="C:chromosome"/>
    <property type="evidence" value="ECO:0007669"/>
    <property type="project" value="TreeGrafter"/>
</dbReference>
<keyword evidence="13" id="KW-0234">DNA repair</keyword>
<dbReference type="PROSITE" id="PS00690">
    <property type="entry name" value="DEAH_ATP_HELICASE"/>
    <property type="match status" value="1"/>
</dbReference>
<dbReference type="InterPro" id="IPR044876">
    <property type="entry name" value="HRDC_dom_sf"/>
</dbReference>
<accession>A0A9J6CQ68</accession>
<dbReference type="GO" id="GO:0005737">
    <property type="term" value="C:cytoplasm"/>
    <property type="evidence" value="ECO:0007669"/>
    <property type="project" value="TreeGrafter"/>
</dbReference>
<proteinExistence type="inferred from homology"/>
<comment type="similarity">
    <text evidence="3">Belongs to the helicase family. RecQ subfamily.</text>
</comment>
<dbReference type="SUPFAM" id="SSF47819">
    <property type="entry name" value="HRDC-like"/>
    <property type="match status" value="1"/>
</dbReference>
<comment type="caution">
    <text evidence="27">The sequence shown here is derived from an EMBL/GenBank/DDBJ whole genome shotgun (WGS) entry which is preliminary data.</text>
</comment>